<evidence type="ECO:0000313" key="2">
    <source>
        <dbReference type="EMBL" id="PXY34123.1"/>
    </source>
</evidence>
<gene>
    <name evidence="2" type="ORF">BA062_15915</name>
</gene>
<dbReference type="AlphaFoldDB" id="A0A318LSG8"/>
<comment type="caution">
    <text evidence="2">The sequence shown here is derived from an EMBL/GenBank/DDBJ whole genome shotgun (WGS) entry which is preliminary data.</text>
</comment>
<organism evidence="2 3">
    <name type="scientific">Prauserella flavalba</name>
    <dbReference type="NCBI Taxonomy" id="1477506"/>
    <lineage>
        <taxon>Bacteria</taxon>
        <taxon>Bacillati</taxon>
        <taxon>Actinomycetota</taxon>
        <taxon>Actinomycetes</taxon>
        <taxon>Pseudonocardiales</taxon>
        <taxon>Pseudonocardiaceae</taxon>
        <taxon>Prauserella</taxon>
    </lineage>
</organism>
<dbReference type="SUPFAM" id="SSF54427">
    <property type="entry name" value="NTF2-like"/>
    <property type="match status" value="1"/>
</dbReference>
<dbReference type="Proteomes" id="UP000247892">
    <property type="component" value="Unassembled WGS sequence"/>
</dbReference>
<accession>A0A318LSG8</accession>
<keyword evidence="3" id="KW-1185">Reference proteome</keyword>
<protein>
    <submittedName>
        <fullName evidence="2">DUF4440 domain-containing protein</fullName>
    </submittedName>
</protein>
<dbReference type="EMBL" id="MASU01000006">
    <property type="protein sequence ID" value="PXY34123.1"/>
    <property type="molecule type" value="Genomic_DNA"/>
</dbReference>
<dbReference type="Gene3D" id="3.10.450.50">
    <property type="match status" value="1"/>
</dbReference>
<dbReference type="InterPro" id="IPR027843">
    <property type="entry name" value="DUF4440"/>
</dbReference>
<dbReference type="InterPro" id="IPR032710">
    <property type="entry name" value="NTF2-like_dom_sf"/>
</dbReference>
<dbReference type="OrthoDB" id="7375616at2"/>
<dbReference type="Pfam" id="PF14534">
    <property type="entry name" value="DUF4440"/>
    <property type="match status" value="1"/>
</dbReference>
<sequence length="123" mass="13126">MSSRSTTGAAEHPFVFAAAFNAGTPEIVYEDGAVFVRPDGVSVTGADVHRANAELLALGLPITVRPRRVEVADDIALLIVDWTIEGDGVHLEGTATDVACRGEDGHWRYVIDNPFGVRAAPNR</sequence>
<name>A0A318LSG8_9PSEU</name>
<reference evidence="2 3" key="1">
    <citation type="submission" date="2016-07" db="EMBL/GenBank/DDBJ databases">
        <title>Draft genome sequence of Prauserella sp. YIM 121212, isolated from alkaline soil.</title>
        <authorList>
            <person name="Ruckert C."/>
            <person name="Albersmeier A."/>
            <person name="Jiang C.-L."/>
            <person name="Jiang Y."/>
            <person name="Kalinowski J."/>
            <person name="Schneider O."/>
            <person name="Winkler A."/>
            <person name="Zotchev S.B."/>
        </authorList>
    </citation>
    <scope>NUCLEOTIDE SEQUENCE [LARGE SCALE GENOMIC DNA]</scope>
    <source>
        <strain evidence="2 3">YIM 121212</strain>
    </source>
</reference>
<evidence type="ECO:0000313" key="3">
    <source>
        <dbReference type="Proteomes" id="UP000247892"/>
    </source>
</evidence>
<proteinExistence type="predicted"/>
<feature type="domain" description="DUF4440" evidence="1">
    <location>
        <begin position="28"/>
        <end position="108"/>
    </location>
</feature>
<evidence type="ECO:0000259" key="1">
    <source>
        <dbReference type="Pfam" id="PF14534"/>
    </source>
</evidence>